<comment type="subcellular location">
    <subcellularLocation>
        <location evidence="1">Endoplasmic reticulum</location>
    </subcellularLocation>
    <subcellularLocation>
        <location evidence="2">Membrane</location>
    </subcellularLocation>
</comment>
<dbReference type="SUPFAM" id="SSF53474">
    <property type="entry name" value="alpha/beta-Hydrolases"/>
    <property type="match status" value="1"/>
</dbReference>
<organism evidence="6 7">
    <name type="scientific">Shewanella chilikensis</name>
    <dbReference type="NCBI Taxonomy" id="558541"/>
    <lineage>
        <taxon>Bacteria</taxon>
        <taxon>Pseudomonadati</taxon>
        <taxon>Pseudomonadota</taxon>
        <taxon>Gammaproteobacteria</taxon>
        <taxon>Alteromonadales</taxon>
        <taxon>Shewanellaceae</taxon>
        <taxon>Shewanella</taxon>
    </lineage>
</organism>
<reference evidence="6 7" key="1">
    <citation type="submission" date="2019-11" db="EMBL/GenBank/DDBJ databases">
        <title>Complete Genome Sequence of Shewanella chilikensis Strain DC57, Isolated from Corroded Seal Rings at a floating production facility in Australia.</title>
        <authorList>
            <person name="Salgar-Chaparro S.J."/>
            <person name="Castillo-Villamizar G.A."/>
            <person name="Poehlein A."/>
            <person name="Daniel R."/>
            <person name="Machuca L."/>
        </authorList>
    </citation>
    <scope>NUCLEOTIDE SEQUENCE [LARGE SCALE GENOMIC DNA]</scope>
    <source>
        <strain evidence="6 7">DC57</strain>
    </source>
</reference>
<keyword evidence="3" id="KW-0256">Endoplasmic reticulum</keyword>
<dbReference type="Pfam" id="PF05057">
    <property type="entry name" value="DUF676"/>
    <property type="match status" value="1"/>
</dbReference>
<dbReference type="InterPro" id="IPR029058">
    <property type="entry name" value="AB_hydrolase_fold"/>
</dbReference>
<evidence type="ECO:0000313" key="6">
    <source>
        <dbReference type="EMBL" id="QIJ03435.1"/>
    </source>
</evidence>
<name>A0A6G7LP56_9GAMM</name>
<dbReference type="Proteomes" id="UP000502117">
    <property type="component" value="Chromosome"/>
</dbReference>
<evidence type="ECO:0000259" key="5">
    <source>
        <dbReference type="Pfam" id="PF05057"/>
    </source>
</evidence>
<evidence type="ECO:0000256" key="4">
    <source>
        <dbReference type="ARBA" id="ARBA00023136"/>
    </source>
</evidence>
<evidence type="ECO:0000256" key="1">
    <source>
        <dbReference type="ARBA" id="ARBA00004240"/>
    </source>
</evidence>
<gene>
    <name evidence="6" type="ORF">GII14_04060</name>
</gene>
<dbReference type="EMBL" id="CP045857">
    <property type="protein sequence ID" value="QIJ03435.1"/>
    <property type="molecule type" value="Genomic_DNA"/>
</dbReference>
<dbReference type="InterPro" id="IPR052374">
    <property type="entry name" value="SERAC1"/>
</dbReference>
<evidence type="ECO:0000313" key="7">
    <source>
        <dbReference type="Proteomes" id="UP000502117"/>
    </source>
</evidence>
<sequence length="264" mass="29467">MREANQMSKTLVVMIHGLTGGEGTWVNDESGASFSELLQADSKISDQIDVIEFDYFTKIVNLTQNVLGRSFVGLINKFPGLNFNKPKIRKNSSINSLTNSLATFLEVESANYDSIIFVCHSMGGLIGKNFILNHIAEEYEDIQIPVIGYISLATPHRGAFPAVILGPINVNAKELQPLNEDMTTLNDLWVDSFDDLPKSYYVEAQHDECVGKLSATPNTVKRFKSKTLQVSHSEICKPLDSNDLTCKVVSKYLEEILHTHRQKN</sequence>
<dbReference type="InterPro" id="IPR007751">
    <property type="entry name" value="DUF676_lipase-like"/>
</dbReference>
<proteinExistence type="predicted"/>
<dbReference type="PANTHER" id="PTHR48182">
    <property type="entry name" value="PROTEIN SERAC1"/>
    <property type="match status" value="1"/>
</dbReference>
<evidence type="ECO:0000256" key="2">
    <source>
        <dbReference type="ARBA" id="ARBA00004370"/>
    </source>
</evidence>
<feature type="domain" description="DUF676" evidence="5">
    <location>
        <begin position="99"/>
        <end position="159"/>
    </location>
</feature>
<protein>
    <recommendedName>
        <fullName evidence="5">DUF676 domain-containing protein</fullName>
    </recommendedName>
</protein>
<dbReference type="Gene3D" id="3.40.50.1820">
    <property type="entry name" value="alpha/beta hydrolase"/>
    <property type="match status" value="1"/>
</dbReference>
<dbReference type="PANTHER" id="PTHR48182:SF2">
    <property type="entry name" value="PROTEIN SERAC1"/>
    <property type="match status" value="1"/>
</dbReference>
<dbReference type="AlphaFoldDB" id="A0A6G7LP56"/>
<dbReference type="GO" id="GO:0016020">
    <property type="term" value="C:membrane"/>
    <property type="evidence" value="ECO:0007669"/>
    <property type="project" value="UniProtKB-SubCell"/>
</dbReference>
<evidence type="ECO:0000256" key="3">
    <source>
        <dbReference type="ARBA" id="ARBA00022824"/>
    </source>
</evidence>
<accession>A0A6G7LP56</accession>
<dbReference type="KEGG" id="schk:GII14_04060"/>
<keyword evidence="4" id="KW-0472">Membrane</keyword>